<dbReference type="PROSITE" id="PS01159">
    <property type="entry name" value="WW_DOMAIN_1"/>
    <property type="match status" value="1"/>
</dbReference>
<dbReference type="CDD" id="cd00201">
    <property type="entry name" value="WW"/>
    <property type="match status" value="1"/>
</dbReference>
<protein>
    <submittedName>
        <fullName evidence="9">6421_t:CDS:1</fullName>
    </submittedName>
</protein>
<evidence type="ECO:0000256" key="1">
    <source>
        <dbReference type="ARBA" id="ARBA00004448"/>
    </source>
</evidence>
<dbReference type="PANTHER" id="PTHR21382">
    <property type="entry name" value="NADH-UBIQUINONE OXIDOREDUCTASE SUBUNIT"/>
    <property type="match status" value="1"/>
</dbReference>
<dbReference type="PANTHER" id="PTHR21382:SF1">
    <property type="entry name" value="NADH DEHYDROGENASE [UBIQUINONE] 1 ALPHA SUBCOMPLEX SUBUNIT 11"/>
    <property type="match status" value="1"/>
</dbReference>
<dbReference type="Pfam" id="PF02466">
    <property type="entry name" value="Tim17"/>
    <property type="match status" value="1"/>
</dbReference>
<keyword evidence="5" id="KW-0496">Mitochondrion</keyword>
<feature type="compositionally biased region" description="Gly residues" evidence="7">
    <location>
        <begin position="259"/>
        <end position="270"/>
    </location>
</feature>
<dbReference type="Proteomes" id="UP000789508">
    <property type="component" value="Unassembled WGS sequence"/>
</dbReference>
<keyword evidence="6" id="KW-0472">Membrane</keyword>
<keyword evidence="2" id="KW-0812">Transmembrane</keyword>
<dbReference type="GO" id="GO:0006120">
    <property type="term" value="P:mitochondrial electron transport, NADH to ubiquinone"/>
    <property type="evidence" value="ECO:0007669"/>
    <property type="project" value="InterPro"/>
</dbReference>
<dbReference type="InterPro" id="IPR039205">
    <property type="entry name" value="NDUFA11"/>
</dbReference>
<evidence type="ECO:0000256" key="7">
    <source>
        <dbReference type="SAM" id="MobiDB-lite"/>
    </source>
</evidence>
<dbReference type="GO" id="GO:0005743">
    <property type="term" value="C:mitochondrial inner membrane"/>
    <property type="evidence" value="ECO:0007669"/>
    <property type="project" value="UniProtKB-SubCell"/>
</dbReference>
<dbReference type="SUPFAM" id="SSF51045">
    <property type="entry name" value="WW domain"/>
    <property type="match status" value="1"/>
</dbReference>
<comment type="caution">
    <text evidence="9">The sequence shown here is derived from an EMBL/GenBank/DDBJ whole genome shotgun (WGS) entry which is preliminary data.</text>
</comment>
<name>A0A9N8Z0W1_9GLOM</name>
<feature type="domain" description="WW" evidence="8">
    <location>
        <begin position="219"/>
        <end position="253"/>
    </location>
</feature>
<evidence type="ECO:0000256" key="5">
    <source>
        <dbReference type="ARBA" id="ARBA00023128"/>
    </source>
</evidence>
<keyword evidence="10" id="KW-1185">Reference proteome</keyword>
<proteinExistence type="predicted"/>
<dbReference type="InterPro" id="IPR001202">
    <property type="entry name" value="WW_dom"/>
</dbReference>
<evidence type="ECO:0000259" key="8">
    <source>
        <dbReference type="PROSITE" id="PS50020"/>
    </source>
</evidence>
<evidence type="ECO:0000256" key="2">
    <source>
        <dbReference type="ARBA" id="ARBA00022692"/>
    </source>
</evidence>
<dbReference type="OrthoDB" id="1913277at2759"/>
<dbReference type="AlphaFoldDB" id="A0A9N8Z0W1"/>
<keyword evidence="4" id="KW-1133">Transmembrane helix</keyword>
<evidence type="ECO:0000313" key="9">
    <source>
        <dbReference type="EMBL" id="CAG8463627.1"/>
    </source>
</evidence>
<sequence>MVVQDSASEVCGIIFLIFELSINPDAMAATQRQKDTTVYEDKDVALETLKTGLIFTTIGLFVSAVQNTLDTHNHGAAGVFTRTGSTITSFAAIGSIFAATESLSANIRKTDDWRNSAVAGCAAGMYPGLRSHSYPLLIGGCAGMGIVMGVFEYSGRWGGKLAGKTMEEQKAWREGFIIKPGIRTFHTQNQTSDASNQYNSYDNYNNHDYNYLNYLNNDNNTYSEWQPVWDESAQAYYYWNTLTNETTWHIPSSSSTELIGGGEESSGAEGGNNENAVNINNLNSDQNLIHNNYAPTTSTTVEEPLINPLDSLLDKIDKEVKSKLDGDSNQYLYTDPSLPLPDTAATAAENMSDYNAFIAQHGNTSTEYTLQARFNSRTGRFQRDPSLNPERFSADSKAVRQMSYFFDYEQFSLERGVKRLKQGSGGEKSKKIGKRELEILKQRKKEKKEMKKRAWLMGDD</sequence>
<gene>
    <name evidence="9" type="ORF">ALEPTO_LOCUS1667</name>
</gene>
<dbReference type="InterPro" id="IPR036020">
    <property type="entry name" value="WW_dom_sf"/>
</dbReference>
<accession>A0A9N8Z0W1</accession>
<evidence type="ECO:0000256" key="4">
    <source>
        <dbReference type="ARBA" id="ARBA00022989"/>
    </source>
</evidence>
<evidence type="ECO:0000256" key="6">
    <source>
        <dbReference type="ARBA" id="ARBA00023136"/>
    </source>
</evidence>
<keyword evidence="3" id="KW-0999">Mitochondrion inner membrane</keyword>
<dbReference type="GO" id="GO:0045271">
    <property type="term" value="C:respiratory chain complex I"/>
    <property type="evidence" value="ECO:0007669"/>
    <property type="project" value="InterPro"/>
</dbReference>
<dbReference type="Gene3D" id="2.20.70.10">
    <property type="match status" value="1"/>
</dbReference>
<organism evidence="9 10">
    <name type="scientific">Ambispora leptoticha</name>
    <dbReference type="NCBI Taxonomy" id="144679"/>
    <lineage>
        <taxon>Eukaryota</taxon>
        <taxon>Fungi</taxon>
        <taxon>Fungi incertae sedis</taxon>
        <taxon>Mucoromycota</taxon>
        <taxon>Glomeromycotina</taxon>
        <taxon>Glomeromycetes</taxon>
        <taxon>Archaeosporales</taxon>
        <taxon>Ambisporaceae</taxon>
        <taxon>Ambispora</taxon>
    </lineage>
</organism>
<dbReference type="PROSITE" id="PS50020">
    <property type="entry name" value="WW_DOMAIN_2"/>
    <property type="match status" value="1"/>
</dbReference>
<evidence type="ECO:0000256" key="3">
    <source>
        <dbReference type="ARBA" id="ARBA00022792"/>
    </source>
</evidence>
<comment type="subcellular location">
    <subcellularLocation>
        <location evidence="1">Mitochondrion inner membrane</location>
        <topology evidence="1">Multi-pass membrane protein</topology>
    </subcellularLocation>
</comment>
<reference evidence="9" key="1">
    <citation type="submission" date="2021-06" db="EMBL/GenBank/DDBJ databases">
        <authorList>
            <person name="Kallberg Y."/>
            <person name="Tangrot J."/>
            <person name="Rosling A."/>
        </authorList>
    </citation>
    <scope>NUCLEOTIDE SEQUENCE</scope>
    <source>
        <strain evidence="9">FL130A</strain>
    </source>
</reference>
<dbReference type="Pfam" id="PF00397">
    <property type="entry name" value="WW"/>
    <property type="match status" value="1"/>
</dbReference>
<evidence type="ECO:0000313" key="10">
    <source>
        <dbReference type="Proteomes" id="UP000789508"/>
    </source>
</evidence>
<feature type="region of interest" description="Disordered" evidence="7">
    <location>
        <begin position="251"/>
        <end position="279"/>
    </location>
</feature>
<dbReference type="EMBL" id="CAJVPS010000197">
    <property type="protein sequence ID" value="CAG8463627.1"/>
    <property type="molecule type" value="Genomic_DNA"/>
</dbReference>